<keyword evidence="1" id="KW-0812">Transmembrane</keyword>
<evidence type="ECO:0000313" key="2">
    <source>
        <dbReference type="EMBL" id="GGD20840.1"/>
    </source>
</evidence>
<dbReference type="Proteomes" id="UP000613160">
    <property type="component" value="Unassembled WGS sequence"/>
</dbReference>
<reference evidence="2" key="1">
    <citation type="journal article" date="2014" name="Int. J. Syst. Evol. Microbiol.">
        <title>Complete genome sequence of Corynebacterium casei LMG S-19264T (=DSM 44701T), isolated from a smear-ripened cheese.</title>
        <authorList>
            <consortium name="US DOE Joint Genome Institute (JGI-PGF)"/>
            <person name="Walter F."/>
            <person name="Albersmeier A."/>
            <person name="Kalinowski J."/>
            <person name="Ruckert C."/>
        </authorList>
    </citation>
    <scope>NUCLEOTIDE SEQUENCE</scope>
    <source>
        <strain evidence="2">CGMCC 1.15493</strain>
    </source>
</reference>
<dbReference type="PANTHER" id="PTHR35519">
    <property type="entry name" value="MEMBRANE PROTEINS"/>
    <property type="match status" value="1"/>
</dbReference>
<dbReference type="RefSeq" id="WP_188850967.1">
    <property type="nucleotide sequence ID" value="NZ_BMJJ01000005.1"/>
</dbReference>
<organism evidence="2 3">
    <name type="scientific">Aureimonas glaciei</name>
    <dbReference type="NCBI Taxonomy" id="1776957"/>
    <lineage>
        <taxon>Bacteria</taxon>
        <taxon>Pseudomonadati</taxon>
        <taxon>Pseudomonadota</taxon>
        <taxon>Alphaproteobacteria</taxon>
        <taxon>Hyphomicrobiales</taxon>
        <taxon>Aurantimonadaceae</taxon>
        <taxon>Aureimonas</taxon>
    </lineage>
</organism>
<dbReference type="InterPro" id="IPR025187">
    <property type="entry name" value="DUF4112"/>
</dbReference>
<comment type="caution">
    <text evidence="2">The sequence shown here is derived from an EMBL/GenBank/DDBJ whole genome shotgun (WGS) entry which is preliminary data.</text>
</comment>
<accession>A0A916XYF2</accession>
<name>A0A916XYF2_9HYPH</name>
<protein>
    <recommendedName>
        <fullName evidence="4">DUF4112 domain-containing protein</fullName>
    </recommendedName>
</protein>
<keyword evidence="3" id="KW-1185">Reference proteome</keyword>
<sequence>MSDRTMEFDTTTDSDLAERLRRLRRITRIARMMDTAVAIPFTGMRFGMDSVIGLVPGIGDAAGGLVGLYMVNEARRLGVPKHKLVAMIGNIGLDTAVGSVPLLGDVFDLYFKSHRRNAKLILDHFQMSHDDLDPREMKDITPKR</sequence>
<dbReference type="Pfam" id="PF13430">
    <property type="entry name" value="DUF4112"/>
    <property type="match status" value="1"/>
</dbReference>
<evidence type="ECO:0008006" key="4">
    <source>
        <dbReference type="Google" id="ProtNLM"/>
    </source>
</evidence>
<evidence type="ECO:0000256" key="1">
    <source>
        <dbReference type="SAM" id="Phobius"/>
    </source>
</evidence>
<evidence type="ECO:0000313" key="3">
    <source>
        <dbReference type="Proteomes" id="UP000613160"/>
    </source>
</evidence>
<feature type="transmembrane region" description="Helical" evidence="1">
    <location>
        <begin position="84"/>
        <end position="104"/>
    </location>
</feature>
<reference evidence="2" key="2">
    <citation type="submission" date="2020-09" db="EMBL/GenBank/DDBJ databases">
        <authorList>
            <person name="Sun Q."/>
            <person name="Zhou Y."/>
        </authorList>
    </citation>
    <scope>NUCLEOTIDE SEQUENCE</scope>
    <source>
        <strain evidence="2">CGMCC 1.15493</strain>
    </source>
</reference>
<dbReference type="PANTHER" id="PTHR35519:SF2">
    <property type="entry name" value="PH DOMAIN PROTEIN"/>
    <property type="match status" value="1"/>
</dbReference>
<dbReference type="EMBL" id="BMJJ01000005">
    <property type="protein sequence ID" value="GGD20840.1"/>
    <property type="molecule type" value="Genomic_DNA"/>
</dbReference>
<dbReference type="AlphaFoldDB" id="A0A916XYF2"/>
<keyword evidence="1" id="KW-1133">Transmembrane helix</keyword>
<keyword evidence="1" id="KW-0472">Membrane</keyword>
<feature type="transmembrane region" description="Helical" evidence="1">
    <location>
        <begin position="54"/>
        <end position="72"/>
    </location>
</feature>
<proteinExistence type="predicted"/>
<gene>
    <name evidence="2" type="ORF">GCM10011335_24710</name>
</gene>